<name>A0A176RU48_9GAMM</name>
<evidence type="ECO:0000259" key="2">
    <source>
        <dbReference type="Pfam" id="PF20030"/>
    </source>
</evidence>
<dbReference type="PATRIC" id="fig|1003181.4.peg.6760"/>
<dbReference type="Pfam" id="PF20030">
    <property type="entry name" value="bpMoxR"/>
    <property type="match status" value="1"/>
</dbReference>
<proteinExistence type="predicted"/>
<dbReference type="InterPro" id="IPR027417">
    <property type="entry name" value="P-loop_NTPase"/>
</dbReference>
<dbReference type="AlphaFoldDB" id="A0A176RU48"/>
<sequence>MPWTKQTLDTIKRLNLVKRTLKDTFVDRETAIDLLVLATVCHEHLLLIGSPGTAKTQLITNYTQMVDARCFHYLLTRFTEPSELFGPLDIEKFQKGTYHIHTNDMLPEAQVVFLDEVFQGSSAILNTLLTLVNERLFYNGAERQQTPLLTMVGASNLLPDDPWLQAFADRFALRLHLDPVVDEHLDNLIAQGWELELQGIEAEQMAAQGQMARVVSTVKIEALLKLHGRLAEVNISQIQPIYATVIRELRAEGIDISDRRVIKGLKLITGAALLREATVVEAQDLWPLNYFWSRPEEGETAKSVIQPKVEEGGGPSLERARSAAEIMEDIAVLEGQDGSVRTEVALGAHLMALNRLRREILKDHRNDQTLRQRIEEVIQHNLARLEKIHHV</sequence>
<comment type="caution">
    <text evidence="3">The sequence shown here is derived from an EMBL/GenBank/DDBJ whole genome shotgun (WGS) entry which is preliminary data.</text>
</comment>
<dbReference type="EMBL" id="LUTY01002870">
    <property type="protein sequence ID" value="OAD19270.1"/>
    <property type="molecule type" value="Genomic_DNA"/>
</dbReference>
<dbReference type="Pfam" id="PF17868">
    <property type="entry name" value="AAA_lid_8"/>
    <property type="match status" value="1"/>
</dbReference>
<dbReference type="InterPro" id="IPR050513">
    <property type="entry name" value="RavA_ATPases"/>
</dbReference>
<evidence type="ECO:0000259" key="1">
    <source>
        <dbReference type="Pfam" id="PF17868"/>
    </source>
</evidence>
<keyword evidence="4" id="KW-1185">Reference proteome</keyword>
<dbReference type="SUPFAM" id="SSF52540">
    <property type="entry name" value="P-loop containing nucleoside triphosphate hydrolases"/>
    <property type="match status" value="1"/>
</dbReference>
<dbReference type="Proteomes" id="UP000076962">
    <property type="component" value="Unassembled WGS sequence"/>
</dbReference>
<feature type="domain" description="MoxR" evidence="2">
    <location>
        <begin position="13"/>
        <end position="208"/>
    </location>
</feature>
<evidence type="ECO:0000313" key="4">
    <source>
        <dbReference type="Proteomes" id="UP000076962"/>
    </source>
</evidence>
<reference evidence="3 4" key="1">
    <citation type="submission" date="2016-05" db="EMBL/GenBank/DDBJ databases">
        <title>Single-cell genome of chain-forming Candidatus Thiomargarita nelsonii and comparison to other large sulfur-oxidizing bacteria.</title>
        <authorList>
            <person name="Winkel M."/>
            <person name="Salman V."/>
            <person name="Woyke T."/>
            <person name="Schulz-Vogt H."/>
            <person name="Richter M."/>
            <person name="Flood B."/>
            <person name="Bailey J."/>
            <person name="Amann R."/>
            <person name="Mussmann M."/>
        </authorList>
    </citation>
    <scope>NUCLEOTIDE SEQUENCE [LARGE SCALE GENOMIC DNA]</scope>
    <source>
        <strain evidence="3 4">THI036</strain>
    </source>
</reference>
<feature type="domain" description="ATPase RavA-like AAA lid" evidence="1">
    <location>
        <begin position="249"/>
        <end position="304"/>
    </location>
</feature>
<dbReference type="InterPro" id="IPR041538">
    <property type="entry name" value="RavA-like_AAA_lid"/>
</dbReference>
<gene>
    <name evidence="3" type="ORF">THIOM_005104</name>
</gene>
<dbReference type="Gene3D" id="3.40.50.300">
    <property type="entry name" value="P-loop containing nucleotide triphosphate hydrolases"/>
    <property type="match status" value="1"/>
</dbReference>
<evidence type="ECO:0000313" key="3">
    <source>
        <dbReference type="EMBL" id="OAD19270.1"/>
    </source>
</evidence>
<dbReference type="InterPro" id="IPR045427">
    <property type="entry name" value="MoxR"/>
</dbReference>
<accession>A0A176RU48</accession>
<dbReference type="PANTHER" id="PTHR32204">
    <property type="entry name" value="ATPASE RAVA"/>
    <property type="match status" value="1"/>
</dbReference>
<dbReference type="PANTHER" id="PTHR32204:SF0">
    <property type="entry name" value="ATPASE RAVA"/>
    <property type="match status" value="1"/>
</dbReference>
<protein>
    <submittedName>
        <fullName evidence="3">ATPase associated with various cellular activities AAA_5</fullName>
    </submittedName>
</protein>
<organism evidence="3 4">
    <name type="scientific">Candidatus Thiomargarita nelsonii</name>
    <dbReference type="NCBI Taxonomy" id="1003181"/>
    <lineage>
        <taxon>Bacteria</taxon>
        <taxon>Pseudomonadati</taxon>
        <taxon>Pseudomonadota</taxon>
        <taxon>Gammaproteobacteria</taxon>
        <taxon>Thiotrichales</taxon>
        <taxon>Thiotrichaceae</taxon>
        <taxon>Thiomargarita</taxon>
    </lineage>
</organism>